<dbReference type="InterPro" id="IPR036415">
    <property type="entry name" value="Lamin_tail_dom_sf"/>
</dbReference>
<keyword evidence="5" id="KW-1185">Reference proteome</keyword>
<dbReference type="PANTHER" id="PTHR43143:SF5">
    <property type="entry name" value="SECRETED PROTEIN"/>
    <property type="match status" value="1"/>
</dbReference>
<dbReference type="Pfam" id="PF00395">
    <property type="entry name" value="SLH"/>
    <property type="match status" value="3"/>
</dbReference>
<dbReference type="Pfam" id="PF00932">
    <property type="entry name" value="LTD"/>
    <property type="match status" value="2"/>
</dbReference>
<feature type="compositionally biased region" description="Gly residues" evidence="1">
    <location>
        <begin position="1623"/>
        <end position="1646"/>
    </location>
</feature>
<dbReference type="Gene3D" id="3.60.21.10">
    <property type="match status" value="1"/>
</dbReference>
<dbReference type="InterPro" id="IPR004843">
    <property type="entry name" value="Calcineurin-like_PHP"/>
</dbReference>
<evidence type="ECO:0000259" key="3">
    <source>
        <dbReference type="PROSITE" id="PS51841"/>
    </source>
</evidence>
<dbReference type="InterPro" id="IPR029052">
    <property type="entry name" value="Metallo-depent_PP-like"/>
</dbReference>
<dbReference type="InterPro" id="IPR001119">
    <property type="entry name" value="SLH_dom"/>
</dbReference>
<dbReference type="RefSeq" id="WP_212951538.1">
    <property type="nucleotide sequence ID" value="NZ_BORW01000024.1"/>
</dbReference>
<protein>
    <recommendedName>
        <fullName evidence="6">Metallophosphoesterase</fullName>
    </recommendedName>
</protein>
<feature type="domain" description="SLH" evidence="2">
    <location>
        <begin position="1917"/>
        <end position="1979"/>
    </location>
</feature>
<evidence type="ECO:0000313" key="5">
    <source>
        <dbReference type="Proteomes" id="UP000680638"/>
    </source>
</evidence>
<dbReference type="SUPFAM" id="SSF74853">
    <property type="entry name" value="Lamin A/C globular tail domain"/>
    <property type="match status" value="1"/>
</dbReference>
<name>A0ABQ4M1X1_9BACL</name>
<dbReference type="EMBL" id="BORW01000024">
    <property type="protein sequence ID" value="GIO68956.1"/>
    <property type="molecule type" value="Genomic_DNA"/>
</dbReference>
<feature type="region of interest" description="Disordered" evidence="1">
    <location>
        <begin position="1613"/>
        <end position="1671"/>
    </location>
</feature>
<dbReference type="Proteomes" id="UP000680638">
    <property type="component" value="Unassembled WGS sequence"/>
</dbReference>
<feature type="domain" description="LTD" evidence="3">
    <location>
        <begin position="441"/>
        <end position="577"/>
    </location>
</feature>
<organism evidence="4 5">
    <name type="scientific">Paenibacillus cookii</name>
    <dbReference type="NCBI Taxonomy" id="157839"/>
    <lineage>
        <taxon>Bacteria</taxon>
        <taxon>Bacillati</taxon>
        <taxon>Bacillota</taxon>
        <taxon>Bacilli</taxon>
        <taxon>Bacillales</taxon>
        <taxon>Paenibacillaceae</taxon>
        <taxon>Paenibacillus</taxon>
    </lineage>
</organism>
<feature type="domain" description="SLH" evidence="2">
    <location>
        <begin position="1981"/>
        <end position="2036"/>
    </location>
</feature>
<comment type="caution">
    <text evidence="4">The sequence shown here is derived from an EMBL/GenBank/DDBJ whole genome shotgun (WGS) entry which is preliminary data.</text>
</comment>
<dbReference type="Pfam" id="PF00149">
    <property type="entry name" value="Metallophos"/>
    <property type="match status" value="1"/>
</dbReference>
<feature type="domain" description="SLH" evidence="2">
    <location>
        <begin position="1857"/>
        <end position="1916"/>
    </location>
</feature>
<sequence>MNRKKKLGRSVSIAVLSGMMLTTGTPGILTTAAAHAEPIPAVQEGQQSQAEQPGGIRLEHTPAASVPEKTNYTVTAVVYGADQPWSGQIRYAVDGQPFAPVELKPAGQQPDTYIGDIPGEALIGRRLDYSINILDSGANVIRTVSYSAAIQAAQPKELAASAAAPALLITEMVPDTANLPGTSTDAYEFVEVYNNTDQDVNFKDYSFFYNNSEPWTPDPGTDIIIPARQPVVFWIMNGKNAQETADQFNANFGTNLVEGVNLFRIQGGGGMANKDARTLAIKSSSGDTIVSAAYEAQHVQPNMGIFFKHPVAGSTLMTVTEESGKTAATPGTIDPSQAVPPVIEEGKQTVITHVPADVVDAADYEVKARVQNPGTNADGSKAAVKLLYKTPSQARYTVTTMTDSGNTGDYTATIPAAALAEPTLQYRIQAGQLDKPYATQVRMEPFHPAKAPVLLVTELVPNTANVPGTSTDAYEYIEVYNNSDQPVNFKNYKIYYRYPDKGPGADVEWSSVNPDFKIQPQQSVVFWIKNSANTAYTEHDFNQFYKTNLIPGETLQTIQSDGMANSGRRAVVIKTNTGKEVSAAYYDADLMYEGGTKGDETKENKAIVFGYPVNGSAVMIKAASGQDAPSPGSVTAAQVPAEPVHVEADTVPPTVTDVTGVTEADQSKGLEIKADVKDDHEVTSFEVFVRSDKQPNFTGHRLTEDFNDMLYRYKLSSAELIGRKYIEYYFVASDGVNETKSAIAKVDVAGGVSDAPLRLNVKDQEILKGVRTIKGTAEAGKAADVELSIDGTKVPDGSTFGGLEHDAYFVFDAVNVDYYFKNAVTMGPPELEDKSILYTFMDPITSYTTLSFPISADRLAAGDNVIYIRAGSKTSPFDKRPEENKDDFEIKNVRLLLADGTEIWDPAYAEKEKQIKMGDSAGKSESIGFHFDLKPEHLKAKAYAWDTSTVPDGAHRVTVSDGKEQITSNVIVDNTAPTIRPTVEEGKEYRGEFVIDAEIKDALAGVDKVTVNLDGKPVELPYRTSSGAMKGGTHTLSIQAADKAGNISEKTVNFNVPDENPLPPQLVSPKQGQTDVGAEANLTVKVQDPNQDPMNVTFYKGFKYDGSRVEGFTGYMNASVTEPPKEMAPAGEKAMNAEDYEKIGALDGKYLVNDSVEQFPYQRFEVKLDPSVKGTDRVEINWKGKSLAGRKVSLYAWSPTQGKWVQLDQVIAGKDDFELNAVVQAGEYANGQAIDVLVQDEIAVQAAAGGSKPEPESQDPYDFSFVWMSDTQYYSQSYPQIYQKIVNWIVDQKDKMNIKYVIHTGDVVDKSYQEYQWIEADKDMKVLEDARIPYGVLAGNHDVDHQNNDYTKFKQYFGEDRFKDNQVFGGSYDNNRGHYDLVSSNGNDFIIVYMGWGLGDKEIEWMNEVVSKYPERKAILCLHEYLLVSNNRAPIADQIFEKVVKPNKNVIAALSGHYHDAELKVDQLDDNGDGIPDRSVYQMLADYQGAPEGGLGYIRLMQFDMKNNKLHIKTYSPYLDDYNYYDPETDKGKDEFSLDLGLEPAAKRVATDYFGVKVYTDQQIGAQPNVPSGTETSVSWKGLPSNSYQQWYAKAEDGHSGSVLSDIWGFDTGAATGVPHPPGGGGNSGGPGNAGGNQGTHPGGSGPAKPPVAETGRGHLAIKPSSDGAYRADEQALEKAVATADNGKVIVELNGSADGDGESALYLPAGPVKKAKDGGLSIIVSAPGFTVTMPAASIPERLEAADQLVLRLDTAMNDGIKQKLGASLNASKDYVHAGLVYSLRLILVKGQTETEIAVFGGPITIERSLTAEQQKQLQSDYAGVYLLGREPVYKGGSFRGGTVSFAADAPGAYAVLEYRKQFEDVKGYWAEEYVAKLAAKHLVQGVDANHYQPGRQVSRADFITLVMRGAGQHASDTQPSFTDVPADAYYAAAIAQASKLGIVQGSGGNFRPQAPISREEAAVILAKASGLYGKMQGGSAKANFADLDQVSTWAQEAVERVNELGLMTGKGNLRFDPKGNVTRAEMAKMVYMLLNH</sequence>
<dbReference type="SUPFAM" id="SSF56300">
    <property type="entry name" value="Metallo-dependent phosphatases"/>
    <property type="match status" value="1"/>
</dbReference>
<dbReference type="InterPro" id="IPR051918">
    <property type="entry name" value="STPP_CPPED1"/>
</dbReference>
<evidence type="ECO:0000259" key="2">
    <source>
        <dbReference type="PROSITE" id="PS51272"/>
    </source>
</evidence>
<dbReference type="InterPro" id="IPR001322">
    <property type="entry name" value="Lamin_tail_dom"/>
</dbReference>
<dbReference type="PROSITE" id="PS51841">
    <property type="entry name" value="LTD"/>
    <property type="match status" value="2"/>
</dbReference>
<evidence type="ECO:0008006" key="6">
    <source>
        <dbReference type="Google" id="ProtNLM"/>
    </source>
</evidence>
<dbReference type="PANTHER" id="PTHR43143">
    <property type="entry name" value="METALLOPHOSPHOESTERASE, CALCINEURIN SUPERFAMILY"/>
    <property type="match status" value="1"/>
</dbReference>
<reference evidence="4 5" key="1">
    <citation type="submission" date="2021-03" db="EMBL/GenBank/DDBJ databases">
        <title>Antimicrobial resistance genes in bacteria isolated from Japanese honey, and their potential for conferring macrolide and lincosamide resistance in the American foulbrood pathogen Paenibacillus larvae.</title>
        <authorList>
            <person name="Okamoto M."/>
            <person name="Kumagai M."/>
            <person name="Kanamori H."/>
            <person name="Takamatsu D."/>
        </authorList>
    </citation>
    <scope>NUCLEOTIDE SEQUENCE [LARGE SCALE GENOMIC DNA]</scope>
    <source>
        <strain evidence="4 5">J21TS3</strain>
    </source>
</reference>
<evidence type="ECO:0000313" key="4">
    <source>
        <dbReference type="EMBL" id="GIO68956.1"/>
    </source>
</evidence>
<gene>
    <name evidence="4" type="ORF">J21TS3_37770</name>
</gene>
<proteinExistence type="predicted"/>
<accession>A0ABQ4M1X1</accession>
<feature type="domain" description="LTD" evidence="3">
    <location>
        <begin position="155"/>
        <end position="302"/>
    </location>
</feature>
<dbReference type="PROSITE" id="PS51272">
    <property type="entry name" value="SLH"/>
    <property type="match status" value="3"/>
</dbReference>
<evidence type="ECO:0000256" key="1">
    <source>
        <dbReference type="SAM" id="MobiDB-lite"/>
    </source>
</evidence>